<keyword evidence="3" id="KW-1185">Reference proteome</keyword>
<keyword evidence="1" id="KW-0472">Membrane</keyword>
<evidence type="ECO:0000313" key="3">
    <source>
        <dbReference type="Proteomes" id="UP000807353"/>
    </source>
</evidence>
<evidence type="ECO:0000313" key="2">
    <source>
        <dbReference type="EMBL" id="KAF9466282.1"/>
    </source>
</evidence>
<protein>
    <submittedName>
        <fullName evidence="2">Uncharacterized protein</fullName>
    </submittedName>
</protein>
<feature type="transmembrane region" description="Helical" evidence="1">
    <location>
        <begin position="44"/>
        <end position="64"/>
    </location>
</feature>
<proteinExistence type="predicted"/>
<name>A0A9P6CHJ5_9AGAR</name>
<dbReference type="AlphaFoldDB" id="A0A9P6CHJ5"/>
<sequence length="88" mass="10165">MLTDRSYARLFLVPPLPRRPMLCSFGDTLTITSAAPPKDDEWCLGVPIIFSLLTILATHALFAVTNRKEIQYRMNRGYYRITQYARQV</sequence>
<dbReference type="Proteomes" id="UP000807353">
    <property type="component" value="Unassembled WGS sequence"/>
</dbReference>
<dbReference type="EMBL" id="MU150242">
    <property type="protein sequence ID" value="KAF9466282.1"/>
    <property type="molecule type" value="Genomic_DNA"/>
</dbReference>
<organism evidence="2 3">
    <name type="scientific">Collybia nuda</name>
    <dbReference type="NCBI Taxonomy" id="64659"/>
    <lineage>
        <taxon>Eukaryota</taxon>
        <taxon>Fungi</taxon>
        <taxon>Dikarya</taxon>
        <taxon>Basidiomycota</taxon>
        <taxon>Agaricomycotina</taxon>
        <taxon>Agaricomycetes</taxon>
        <taxon>Agaricomycetidae</taxon>
        <taxon>Agaricales</taxon>
        <taxon>Tricholomatineae</taxon>
        <taxon>Clitocybaceae</taxon>
        <taxon>Collybia</taxon>
    </lineage>
</organism>
<keyword evidence="1" id="KW-0812">Transmembrane</keyword>
<keyword evidence="1" id="KW-1133">Transmembrane helix</keyword>
<gene>
    <name evidence="2" type="ORF">BDZ94DRAFT_207744</name>
</gene>
<reference evidence="2" key="1">
    <citation type="submission" date="2020-11" db="EMBL/GenBank/DDBJ databases">
        <authorList>
            <consortium name="DOE Joint Genome Institute"/>
            <person name="Ahrendt S."/>
            <person name="Riley R."/>
            <person name="Andreopoulos W."/>
            <person name="Labutti K."/>
            <person name="Pangilinan J."/>
            <person name="Ruiz-Duenas F.J."/>
            <person name="Barrasa J.M."/>
            <person name="Sanchez-Garcia M."/>
            <person name="Camarero S."/>
            <person name="Miyauchi S."/>
            <person name="Serrano A."/>
            <person name="Linde D."/>
            <person name="Babiker R."/>
            <person name="Drula E."/>
            <person name="Ayuso-Fernandez I."/>
            <person name="Pacheco R."/>
            <person name="Padilla G."/>
            <person name="Ferreira P."/>
            <person name="Barriuso J."/>
            <person name="Kellner H."/>
            <person name="Castanera R."/>
            <person name="Alfaro M."/>
            <person name="Ramirez L."/>
            <person name="Pisabarro A.G."/>
            <person name="Kuo A."/>
            <person name="Tritt A."/>
            <person name="Lipzen A."/>
            <person name="He G."/>
            <person name="Yan M."/>
            <person name="Ng V."/>
            <person name="Cullen D."/>
            <person name="Martin F."/>
            <person name="Rosso M.-N."/>
            <person name="Henrissat B."/>
            <person name="Hibbett D."/>
            <person name="Martinez A.T."/>
            <person name="Grigoriev I.V."/>
        </authorList>
    </citation>
    <scope>NUCLEOTIDE SEQUENCE</scope>
    <source>
        <strain evidence="2">CBS 247.69</strain>
    </source>
</reference>
<accession>A0A9P6CHJ5</accession>
<comment type="caution">
    <text evidence="2">The sequence shown here is derived from an EMBL/GenBank/DDBJ whole genome shotgun (WGS) entry which is preliminary data.</text>
</comment>
<evidence type="ECO:0000256" key="1">
    <source>
        <dbReference type="SAM" id="Phobius"/>
    </source>
</evidence>